<name>A0A1G9HRI1_9PSED</name>
<sequence length="274" mass="29579">MLTHQSTVVATRALLTAQGGSPDDFGTTSPPVNFIAPTFTIHCVPVNVNAWSASVQLTQPAHEGDNQAFHLGPGLHSTNLMFWNGSLTNFVAGPGNRRIYVEVSQAIATDSQHAEEEHCRDILRAYDITLRAVQNAVQAAVTGGPYVAASQAGAIQAAKQAIVNGLHPRLQAVFQQASLPNGYNMALLGQGLGRLYLDICDLSQGRDAQGWHYFEPDRTGESWSVWSWTEYAGAKVLPGWAHQGVFGEVKDIRKLVRGPHFSVNTTPSNAIIVL</sequence>
<keyword evidence="2" id="KW-1185">Reference proteome</keyword>
<protein>
    <submittedName>
        <fullName evidence="1">Uncharacterized protein</fullName>
    </submittedName>
</protein>
<accession>A0A1G9HRI1</accession>
<gene>
    <name evidence="1" type="ORF">SAMN05216186_115117</name>
</gene>
<evidence type="ECO:0000313" key="1">
    <source>
        <dbReference type="EMBL" id="SDL15445.1"/>
    </source>
</evidence>
<proteinExistence type="predicted"/>
<dbReference type="STRING" id="137658.SAMN05216186_115117"/>
<dbReference type="AlphaFoldDB" id="A0A1G9HRI1"/>
<evidence type="ECO:0000313" key="2">
    <source>
        <dbReference type="Proteomes" id="UP000198706"/>
    </source>
</evidence>
<dbReference type="EMBL" id="FNFD01000015">
    <property type="protein sequence ID" value="SDL15445.1"/>
    <property type="molecule type" value="Genomic_DNA"/>
</dbReference>
<dbReference type="RefSeq" id="WP_084336431.1">
    <property type="nucleotide sequence ID" value="NZ_FNFD01000015.1"/>
</dbReference>
<reference evidence="1 2" key="1">
    <citation type="submission" date="2016-10" db="EMBL/GenBank/DDBJ databases">
        <authorList>
            <person name="de Groot N.N."/>
        </authorList>
    </citation>
    <scope>NUCLEOTIDE SEQUENCE [LARGE SCALE GENOMIC DNA]</scope>
    <source>
        <strain evidence="1 2">JCM 21544</strain>
    </source>
</reference>
<organism evidence="1 2">
    <name type="scientific">Pseudomonas indica</name>
    <dbReference type="NCBI Taxonomy" id="137658"/>
    <lineage>
        <taxon>Bacteria</taxon>
        <taxon>Pseudomonadati</taxon>
        <taxon>Pseudomonadota</taxon>
        <taxon>Gammaproteobacteria</taxon>
        <taxon>Pseudomonadales</taxon>
        <taxon>Pseudomonadaceae</taxon>
        <taxon>Pseudomonas</taxon>
    </lineage>
</organism>
<dbReference type="Proteomes" id="UP000198706">
    <property type="component" value="Unassembled WGS sequence"/>
</dbReference>